<organism evidence="1 2">
    <name type="scientific">Roseibium alexandrii</name>
    <dbReference type="NCBI Taxonomy" id="388408"/>
    <lineage>
        <taxon>Bacteria</taxon>
        <taxon>Pseudomonadati</taxon>
        <taxon>Pseudomonadota</taxon>
        <taxon>Alphaproteobacteria</taxon>
        <taxon>Hyphomicrobiales</taxon>
        <taxon>Stappiaceae</taxon>
        <taxon>Roseibium</taxon>
    </lineage>
</organism>
<sequence>MTDRDLDLDVPLADLEEFRTKMREIDRSAQNISRSLVGGLKSALVDGKSLESVFKKIALSASSRVLNSALAPLEKAAGSLFDTIIPFAKGGVVGAPALFSMGNGVSGLMGEAGPEAILPLARGADGHLGVRSAEGGRSPMPAVQINVTAQDAESFRRSEAQVSAMVARAVGRGRRGL</sequence>
<gene>
    <name evidence="1" type="ORF">LAX5112_01383</name>
</gene>
<accession>A0A0M6ZZ23</accession>
<evidence type="ECO:0000313" key="1">
    <source>
        <dbReference type="EMBL" id="CTQ67422.1"/>
    </source>
</evidence>
<dbReference type="RefSeq" id="WP_055671186.1">
    <property type="nucleotide sequence ID" value="NZ_CXWD01000004.1"/>
</dbReference>
<evidence type="ECO:0000313" key="2">
    <source>
        <dbReference type="Proteomes" id="UP000053235"/>
    </source>
</evidence>
<dbReference type="STRING" id="388408.LAX5112_01383"/>
<proteinExistence type="predicted"/>
<dbReference type="AlphaFoldDB" id="A0A0M6ZZ23"/>
<evidence type="ECO:0008006" key="3">
    <source>
        <dbReference type="Google" id="ProtNLM"/>
    </source>
</evidence>
<dbReference type="EMBL" id="CXWD01000004">
    <property type="protein sequence ID" value="CTQ67422.1"/>
    <property type="molecule type" value="Genomic_DNA"/>
</dbReference>
<name>A0A0M6ZZ23_9HYPH</name>
<protein>
    <recommendedName>
        <fullName evidence="3">Lambda family phage tail tape measure protein</fullName>
    </recommendedName>
</protein>
<dbReference type="Proteomes" id="UP000053235">
    <property type="component" value="Unassembled WGS sequence"/>
</dbReference>
<reference evidence="2" key="1">
    <citation type="submission" date="2015-07" db="EMBL/GenBank/DDBJ databases">
        <authorList>
            <person name="Rodrigo-Torres Lidia"/>
            <person name="Arahal R.David."/>
        </authorList>
    </citation>
    <scope>NUCLEOTIDE SEQUENCE [LARGE SCALE GENOMIC DNA]</scope>
    <source>
        <strain evidence="2">CECT 5112</strain>
    </source>
</reference>
<keyword evidence="2" id="KW-1185">Reference proteome</keyword>